<evidence type="ECO:0000313" key="2">
    <source>
        <dbReference type="EMBL" id="GMA30265.1"/>
    </source>
</evidence>
<accession>A0AA37UJE7</accession>
<protein>
    <submittedName>
        <fullName evidence="2">Uncharacterized protein</fullName>
    </submittedName>
</protein>
<reference evidence="2" key="1">
    <citation type="journal article" date="2014" name="Int. J. Syst. Evol. Microbiol.">
        <title>Complete genome sequence of Corynebacterium casei LMG S-19264T (=DSM 44701T), isolated from a smear-ripened cheese.</title>
        <authorList>
            <consortium name="US DOE Joint Genome Institute (JGI-PGF)"/>
            <person name="Walter F."/>
            <person name="Albersmeier A."/>
            <person name="Kalinowski J."/>
            <person name="Ruckert C."/>
        </authorList>
    </citation>
    <scope>NUCLEOTIDE SEQUENCE</scope>
    <source>
        <strain evidence="2">NBRC 112290</strain>
    </source>
</reference>
<sequence>MSTLPLIGSMSTLHLVFTLLIAVVAVTVTWFAGYVVYRLLKQNR</sequence>
<dbReference type="EMBL" id="BSUM01000001">
    <property type="protein sequence ID" value="GMA30265.1"/>
    <property type="molecule type" value="Genomic_DNA"/>
</dbReference>
<evidence type="ECO:0000256" key="1">
    <source>
        <dbReference type="SAM" id="Phobius"/>
    </source>
</evidence>
<keyword evidence="1" id="KW-0472">Membrane</keyword>
<name>A0AA37UJE7_9MICO</name>
<gene>
    <name evidence="2" type="ORF">GCM10025875_02570</name>
</gene>
<feature type="transmembrane region" description="Helical" evidence="1">
    <location>
        <begin position="12"/>
        <end position="37"/>
    </location>
</feature>
<keyword evidence="1" id="KW-1133">Transmembrane helix</keyword>
<comment type="caution">
    <text evidence="2">The sequence shown here is derived from an EMBL/GenBank/DDBJ whole genome shotgun (WGS) entry which is preliminary data.</text>
</comment>
<dbReference type="Proteomes" id="UP001157161">
    <property type="component" value="Unassembled WGS sequence"/>
</dbReference>
<organism evidence="2 3">
    <name type="scientific">Litorihabitans aurantiacus</name>
    <dbReference type="NCBI Taxonomy" id="1930061"/>
    <lineage>
        <taxon>Bacteria</taxon>
        <taxon>Bacillati</taxon>
        <taxon>Actinomycetota</taxon>
        <taxon>Actinomycetes</taxon>
        <taxon>Micrococcales</taxon>
        <taxon>Beutenbergiaceae</taxon>
        <taxon>Litorihabitans</taxon>
    </lineage>
</organism>
<evidence type="ECO:0000313" key="3">
    <source>
        <dbReference type="Proteomes" id="UP001157161"/>
    </source>
</evidence>
<reference evidence="2" key="2">
    <citation type="submission" date="2023-02" db="EMBL/GenBank/DDBJ databases">
        <authorList>
            <person name="Sun Q."/>
            <person name="Mori K."/>
        </authorList>
    </citation>
    <scope>NUCLEOTIDE SEQUENCE</scope>
    <source>
        <strain evidence="2">NBRC 112290</strain>
    </source>
</reference>
<dbReference type="RefSeq" id="WP_284248800.1">
    <property type="nucleotide sequence ID" value="NZ_BSUM01000001.1"/>
</dbReference>
<keyword evidence="3" id="KW-1185">Reference proteome</keyword>
<keyword evidence="1" id="KW-0812">Transmembrane</keyword>
<dbReference type="AlphaFoldDB" id="A0AA37UJE7"/>
<proteinExistence type="predicted"/>